<gene>
    <name evidence="2" type="ORF">RGQ29_026661</name>
</gene>
<reference evidence="2 3" key="1">
    <citation type="journal article" date="2023" name="G3 (Bethesda)">
        <title>A haplotype-resolved chromosome-scale genome for Quercus rubra L. provides insights into the genetics of adaptive traits for red oak species.</title>
        <authorList>
            <person name="Kapoor B."/>
            <person name="Jenkins J."/>
            <person name="Schmutz J."/>
            <person name="Zhebentyayeva T."/>
            <person name="Kuelheim C."/>
            <person name="Coggeshall M."/>
            <person name="Heim C."/>
            <person name="Lasky J.R."/>
            <person name="Leites L."/>
            <person name="Islam-Faridi N."/>
            <person name="Romero-Severson J."/>
            <person name="DeLeo V.L."/>
            <person name="Lucas S.M."/>
            <person name="Lazic D."/>
            <person name="Gailing O."/>
            <person name="Carlson J."/>
            <person name="Staton M."/>
        </authorList>
    </citation>
    <scope>NUCLEOTIDE SEQUENCE [LARGE SCALE GENOMIC DNA]</scope>
    <source>
        <strain evidence="2">Pseudo-F2</strain>
    </source>
</reference>
<accession>A0AAN7ICS0</accession>
<dbReference type="PANTHER" id="PTHR34947:SF2">
    <property type="entry name" value="TRANSMEMBRANE PROTEIN"/>
    <property type="match status" value="1"/>
</dbReference>
<protein>
    <submittedName>
        <fullName evidence="2">Uncharacterized protein</fullName>
    </submittedName>
</protein>
<feature type="region of interest" description="Disordered" evidence="1">
    <location>
        <begin position="142"/>
        <end position="225"/>
    </location>
</feature>
<feature type="compositionally biased region" description="Acidic residues" evidence="1">
    <location>
        <begin position="167"/>
        <end position="176"/>
    </location>
</feature>
<comment type="caution">
    <text evidence="2">The sequence shown here is derived from an EMBL/GenBank/DDBJ whole genome shotgun (WGS) entry which is preliminary data.</text>
</comment>
<evidence type="ECO:0000256" key="1">
    <source>
        <dbReference type="SAM" id="MobiDB-lite"/>
    </source>
</evidence>
<keyword evidence="3" id="KW-1185">Reference proteome</keyword>
<evidence type="ECO:0000313" key="3">
    <source>
        <dbReference type="Proteomes" id="UP001324115"/>
    </source>
</evidence>
<proteinExistence type="predicted"/>
<organism evidence="2 3">
    <name type="scientific">Quercus rubra</name>
    <name type="common">Northern red oak</name>
    <name type="synonym">Quercus borealis</name>
    <dbReference type="NCBI Taxonomy" id="3512"/>
    <lineage>
        <taxon>Eukaryota</taxon>
        <taxon>Viridiplantae</taxon>
        <taxon>Streptophyta</taxon>
        <taxon>Embryophyta</taxon>
        <taxon>Tracheophyta</taxon>
        <taxon>Spermatophyta</taxon>
        <taxon>Magnoliopsida</taxon>
        <taxon>eudicotyledons</taxon>
        <taxon>Gunneridae</taxon>
        <taxon>Pentapetalae</taxon>
        <taxon>rosids</taxon>
        <taxon>fabids</taxon>
        <taxon>Fagales</taxon>
        <taxon>Fagaceae</taxon>
        <taxon>Quercus</taxon>
    </lineage>
</organism>
<feature type="compositionally biased region" description="Acidic residues" evidence="1">
    <location>
        <begin position="199"/>
        <end position="215"/>
    </location>
</feature>
<dbReference type="Proteomes" id="UP001324115">
    <property type="component" value="Unassembled WGS sequence"/>
</dbReference>
<dbReference type="EMBL" id="JAXUIC010000008">
    <property type="protein sequence ID" value="KAK4575794.1"/>
    <property type="molecule type" value="Genomic_DNA"/>
</dbReference>
<name>A0AAN7ICS0_QUERU</name>
<dbReference type="AlphaFoldDB" id="A0AAN7ICS0"/>
<evidence type="ECO:0000313" key="2">
    <source>
        <dbReference type="EMBL" id="KAK4575794.1"/>
    </source>
</evidence>
<sequence>MDQTEYHKLQTLTKLMNFVFLKRVTQLLLSVSVFSFLFTHSSLLSCFQSFNFYFSAFPSQLFSHTIDKNCIFLLCNGLLVFLAKYSGLTRSVSGAYHNEESFITSEDGLQKEAVTESKASAENVAMEQGREIDHLIREVQEETGKSAGDEEGEAGGGEESRSSISKEEEEEEEEETSSFVLEEKKEQNESVSEFLIEERIEEDDDEEEEEEEEEGNGTLSTEELNKKFDDFIRRMKEEIRIEAQQQLVMV</sequence>
<dbReference type="PANTHER" id="PTHR34947">
    <property type="entry name" value="TRANSMEMBRANE PROTEIN"/>
    <property type="match status" value="1"/>
</dbReference>